<comment type="caution">
    <text evidence="8">The sequence shown here is derived from an EMBL/GenBank/DDBJ whole genome shotgun (WGS) entry which is preliminary data.</text>
</comment>
<dbReference type="GO" id="GO:0030688">
    <property type="term" value="C:preribosome, small subunit precursor"/>
    <property type="evidence" value="ECO:0007669"/>
    <property type="project" value="InterPro"/>
</dbReference>
<evidence type="ECO:0000313" key="8">
    <source>
        <dbReference type="EMBL" id="KAJ2677426.1"/>
    </source>
</evidence>
<organism evidence="8 9">
    <name type="scientific">Coemansia spiralis</name>
    <dbReference type="NCBI Taxonomy" id="417178"/>
    <lineage>
        <taxon>Eukaryota</taxon>
        <taxon>Fungi</taxon>
        <taxon>Fungi incertae sedis</taxon>
        <taxon>Zoopagomycota</taxon>
        <taxon>Kickxellomycotina</taxon>
        <taxon>Kickxellomycetes</taxon>
        <taxon>Kickxellales</taxon>
        <taxon>Kickxellaceae</taxon>
        <taxon>Coemansia</taxon>
    </lineage>
</organism>
<dbReference type="GO" id="GO:0005739">
    <property type="term" value="C:mitochondrion"/>
    <property type="evidence" value="ECO:0007669"/>
    <property type="project" value="TreeGrafter"/>
</dbReference>
<evidence type="ECO:0000256" key="5">
    <source>
        <dbReference type="ARBA" id="ARBA00023242"/>
    </source>
</evidence>
<comment type="similarity">
    <text evidence="3">Belongs to the FAH family.</text>
</comment>
<evidence type="ECO:0000259" key="7">
    <source>
        <dbReference type="Pfam" id="PF01557"/>
    </source>
</evidence>
<dbReference type="PANTHER" id="PTHR11820:SF7">
    <property type="entry name" value="ACYLPYRUVASE FAHD1, MITOCHONDRIAL"/>
    <property type="match status" value="1"/>
</dbReference>
<keyword evidence="4" id="KW-0479">Metal-binding</keyword>
<dbReference type="GO" id="GO:0005634">
    <property type="term" value="C:nucleus"/>
    <property type="evidence" value="ECO:0007669"/>
    <property type="project" value="UniProtKB-SubCell"/>
</dbReference>
<dbReference type="Gene3D" id="3.90.850.10">
    <property type="entry name" value="Fumarylacetoacetase-like, C-terminal domain"/>
    <property type="match status" value="1"/>
</dbReference>
<feature type="region of interest" description="Disordered" evidence="6">
    <location>
        <begin position="525"/>
        <end position="564"/>
    </location>
</feature>
<sequence>MIELTAQEQAFGKKLAHIDKDVRDSALASIRHRFSTENDIAYIDMLRHWKALFYCFWLSDMPLVQQELAWDLADLILVCSGDNRVQFVRAFWETVCREWFDIDKHRLDKYLLLMRRVVFFTFRSMQRNSWDRQLVSDYLKVYQEYPVNSSEPKVPNSIRTHVADVYIDEMVRLVATVMNDGEAQQGESSEIPVATLLEPFIRFIGCSTIKHLPSKIQESVFMDTVVRIAEAEERANAENNSDSEDSVQDIGRDNQMDNEEVDQLQFLIDAIPAIKKNILDVCNEEGIRAIGRRQLYSIYQMLTETFPDEENDVVFPERVTVRKPIGPEERKIANKHRRKKENKRREYKEKLKSTKALARSMVSTSADNLDINALVNEATLDEERKYQEDIIKIREMEKRAGFGTTEDSGTKPPASKKSMRAEKKKESQAPSKASTRQEEIPVLIPAAKSRSRKPSTPVDTEVANVASALDASKAAEASSENGEWIVSKKDSKAFGINSTQKRKRASGASLLSETEASLVVREKHQTAAEGKASSAKKTLALKENKSNSGTLNTTDVAGSSQSAISTPEKKRLSWALDRNLTKRFITKVPMLPSLEPLTIASETDLKPALRKVSAYADSPSAAEENALLKPLKPVKVMSAKLTKGARVNVNGHASTPVKTAPFFFLKPTSSYVTSPGKIEIPRGCVVHHEVELGVVIGKSGRNIRAEDAYEHVAGYALALDLTARNLQEKAKAQGLPWSAAKGYDTFTPIGEFIPASTISDPHNVRIWIEVAGQLKQNGATDAMIFRIPQLIEHVSQIMTLEEGDLLLTGTPKGVGPIESGDRVVAGLEYGGEELGRIEFDAIARD</sequence>
<accession>A0A9W8KYC5</accession>
<dbReference type="GO" id="GO:0018773">
    <property type="term" value="F:acetylpyruvate hydrolase activity"/>
    <property type="evidence" value="ECO:0007669"/>
    <property type="project" value="TreeGrafter"/>
</dbReference>
<dbReference type="GO" id="GO:0006364">
    <property type="term" value="P:rRNA processing"/>
    <property type="evidence" value="ECO:0007669"/>
    <property type="project" value="InterPro"/>
</dbReference>
<name>A0A9W8KYC5_9FUNG</name>
<dbReference type="InterPro" id="IPR010301">
    <property type="entry name" value="RRP1"/>
</dbReference>
<comment type="similarity">
    <text evidence="2">Belongs to the RRP1 family.</text>
</comment>
<feature type="region of interest" description="Disordered" evidence="6">
    <location>
        <begin position="331"/>
        <end position="353"/>
    </location>
</feature>
<comment type="subcellular location">
    <subcellularLocation>
        <location evidence="1">Nucleus</location>
    </subcellularLocation>
</comment>
<protein>
    <recommendedName>
        <fullName evidence="7">Fumarylacetoacetase-like C-terminal domain-containing protein</fullName>
    </recommendedName>
</protein>
<evidence type="ECO:0000256" key="3">
    <source>
        <dbReference type="ARBA" id="ARBA00010211"/>
    </source>
</evidence>
<dbReference type="SUPFAM" id="SSF56529">
    <property type="entry name" value="FAH"/>
    <property type="match status" value="1"/>
</dbReference>
<dbReference type="EMBL" id="JANBTW010000033">
    <property type="protein sequence ID" value="KAJ2677426.1"/>
    <property type="molecule type" value="Genomic_DNA"/>
</dbReference>
<dbReference type="OrthoDB" id="74910at2759"/>
<feature type="domain" description="Fumarylacetoacetase-like C-terminal" evidence="7">
    <location>
        <begin position="656"/>
        <end position="836"/>
    </location>
</feature>
<feature type="compositionally biased region" description="Polar residues" evidence="6">
    <location>
        <begin position="546"/>
        <end position="564"/>
    </location>
</feature>
<evidence type="ECO:0000313" key="9">
    <source>
        <dbReference type="Proteomes" id="UP001151518"/>
    </source>
</evidence>
<dbReference type="Pfam" id="PF01557">
    <property type="entry name" value="FAA_hydrolase"/>
    <property type="match status" value="1"/>
</dbReference>
<dbReference type="Pfam" id="PF05997">
    <property type="entry name" value="Nop52"/>
    <property type="match status" value="1"/>
</dbReference>
<feature type="region of interest" description="Disordered" evidence="6">
    <location>
        <begin position="401"/>
        <end position="439"/>
    </location>
</feature>
<dbReference type="PANTHER" id="PTHR11820">
    <property type="entry name" value="ACYLPYRUVASE"/>
    <property type="match status" value="1"/>
</dbReference>
<dbReference type="InterPro" id="IPR036663">
    <property type="entry name" value="Fumarylacetoacetase_C_sf"/>
</dbReference>
<evidence type="ECO:0000256" key="1">
    <source>
        <dbReference type="ARBA" id="ARBA00004123"/>
    </source>
</evidence>
<dbReference type="GO" id="GO:0046872">
    <property type="term" value="F:metal ion binding"/>
    <property type="evidence" value="ECO:0007669"/>
    <property type="project" value="UniProtKB-KW"/>
</dbReference>
<dbReference type="InterPro" id="IPR011234">
    <property type="entry name" value="Fumarylacetoacetase-like_C"/>
</dbReference>
<reference evidence="8" key="1">
    <citation type="submission" date="2022-07" db="EMBL/GenBank/DDBJ databases">
        <title>Phylogenomic reconstructions and comparative analyses of Kickxellomycotina fungi.</title>
        <authorList>
            <person name="Reynolds N.K."/>
            <person name="Stajich J.E."/>
            <person name="Barry K."/>
            <person name="Grigoriev I.V."/>
            <person name="Crous P."/>
            <person name="Smith M.E."/>
        </authorList>
    </citation>
    <scope>NUCLEOTIDE SEQUENCE</scope>
    <source>
        <strain evidence="8">NRRL 3115</strain>
    </source>
</reference>
<gene>
    <name evidence="8" type="ORF">GGI25_003181</name>
</gene>
<dbReference type="AlphaFoldDB" id="A0A9W8KYC5"/>
<keyword evidence="5" id="KW-0539">Nucleus</keyword>
<evidence type="ECO:0000256" key="6">
    <source>
        <dbReference type="SAM" id="MobiDB-lite"/>
    </source>
</evidence>
<feature type="compositionally biased region" description="Basic residues" evidence="6">
    <location>
        <begin position="333"/>
        <end position="342"/>
    </location>
</feature>
<evidence type="ECO:0000256" key="2">
    <source>
        <dbReference type="ARBA" id="ARBA00006374"/>
    </source>
</evidence>
<feature type="compositionally biased region" description="Basic and acidic residues" evidence="6">
    <location>
        <begin position="343"/>
        <end position="352"/>
    </location>
</feature>
<dbReference type="Proteomes" id="UP001151518">
    <property type="component" value="Unassembled WGS sequence"/>
</dbReference>
<proteinExistence type="inferred from homology"/>
<evidence type="ECO:0000256" key="4">
    <source>
        <dbReference type="ARBA" id="ARBA00022723"/>
    </source>
</evidence>